<keyword evidence="1" id="KW-1133">Transmembrane helix</keyword>
<dbReference type="STRING" id="1494590.ATN84_08275"/>
<feature type="transmembrane region" description="Helical" evidence="1">
    <location>
        <begin position="12"/>
        <end position="34"/>
    </location>
</feature>
<dbReference type="Pfam" id="PF05437">
    <property type="entry name" value="AzlD"/>
    <property type="match status" value="1"/>
</dbReference>
<dbReference type="InterPro" id="IPR008407">
    <property type="entry name" value="Brnchd-chn_aa_trnsp_AzlD"/>
</dbReference>
<proteinExistence type="predicted"/>
<gene>
    <name evidence="2" type="ORF">ATN84_08275</name>
</gene>
<feature type="transmembrane region" description="Helical" evidence="1">
    <location>
        <begin position="97"/>
        <end position="114"/>
    </location>
</feature>
<evidence type="ECO:0000313" key="2">
    <source>
        <dbReference type="EMBL" id="KXF77378.1"/>
    </source>
</evidence>
<keyword evidence="1" id="KW-0472">Membrane</keyword>
<reference evidence="2 3" key="1">
    <citation type="submission" date="2015-11" db="EMBL/GenBank/DDBJ databases">
        <title>Draft genome sequence of Paramesorhizobium deserti A-3-E, a strain highly resistant to diverse beta-lactam antibiotics.</title>
        <authorList>
            <person name="Lv R."/>
            <person name="Yang X."/>
            <person name="Fang N."/>
            <person name="Guo J."/>
            <person name="Luo X."/>
            <person name="Peng F."/>
            <person name="Yang R."/>
            <person name="Cui Y."/>
            <person name="Fang C."/>
            <person name="Song Y."/>
        </authorList>
    </citation>
    <scope>NUCLEOTIDE SEQUENCE [LARGE SCALE GENOMIC DNA]</scope>
    <source>
        <strain evidence="2 3">A-3-E</strain>
    </source>
</reference>
<protein>
    <submittedName>
        <fullName evidence="2">Branched-chain amino acid transport</fullName>
    </submittedName>
</protein>
<comment type="caution">
    <text evidence="2">The sequence shown here is derived from an EMBL/GenBank/DDBJ whole genome shotgun (WGS) entry which is preliminary data.</text>
</comment>
<name>A0A135HW43_9HYPH</name>
<evidence type="ECO:0000313" key="3">
    <source>
        <dbReference type="Proteomes" id="UP000070107"/>
    </source>
</evidence>
<feature type="transmembrane region" description="Helical" evidence="1">
    <location>
        <begin position="76"/>
        <end position="92"/>
    </location>
</feature>
<dbReference type="OrthoDB" id="7855510at2"/>
<dbReference type="AlphaFoldDB" id="A0A135HW43"/>
<organism evidence="2 3">
    <name type="scientific">Paramesorhizobium deserti</name>
    <dbReference type="NCBI Taxonomy" id="1494590"/>
    <lineage>
        <taxon>Bacteria</taxon>
        <taxon>Pseudomonadati</taxon>
        <taxon>Pseudomonadota</taxon>
        <taxon>Alphaproteobacteria</taxon>
        <taxon>Hyphomicrobiales</taxon>
        <taxon>Phyllobacteriaceae</taxon>
        <taxon>Paramesorhizobium</taxon>
    </lineage>
</organism>
<dbReference type="Proteomes" id="UP000070107">
    <property type="component" value="Unassembled WGS sequence"/>
</dbReference>
<accession>A0A135HW43</accession>
<dbReference type="EMBL" id="LNTU01000012">
    <property type="protein sequence ID" value="KXF77378.1"/>
    <property type="molecule type" value="Genomic_DNA"/>
</dbReference>
<sequence length="115" mass="12409">MTWTSLPDWWWPFLFILLAGWLATDVWRFLGVFVGGRIREDSEALVLVRCIATALVAAVIAQLILYPTGELASSPIWLRVGAAAGGFAVYLATGKRVLIGVAVAEALLVIGLLVL</sequence>
<keyword evidence="1" id="KW-0812">Transmembrane</keyword>
<dbReference type="RefSeq" id="WP_068881564.1">
    <property type="nucleotide sequence ID" value="NZ_LNTU01000012.1"/>
</dbReference>
<evidence type="ECO:0000256" key="1">
    <source>
        <dbReference type="SAM" id="Phobius"/>
    </source>
</evidence>
<feature type="transmembrane region" description="Helical" evidence="1">
    <location>
        <begin position="46"/>
        <end position="64"/>
    </location>
</feature>
<keyword evidence="3" id="KW-1185">Reference proteome</keyword>